<feature type="transmembrane region" description="Helical" evidence="6">
    <location>
        <begin position="104"/>
        <end position="121"/>
    </location>
</feature>
<dbReference type="PANTHER" id="PTHR30474">
    <property type="entry name" value="CELL CYCLE PROTEIN"/>
    <property type="match status" value="1"/>
</dbReference>
<sequence length="371" mass="40834">MFHNYRFKNLDIKLILAVITLTIIGIFVIGSANESNQQKQIIGMILGVIVMGVMTLIDYDFILHFHWVYYGLVIALLIAVLLFGDEAGGATRWIEVGVRFQPSELGKILLILFFSWFLMLHEEDINKPKVLALTILLSAFPLFLIEKEPDLSTTIVTMMIICVMMFVVGLSYKLVAIVLGVTIPSIIILLILVMQDGQTILKDYQGGRILAWLKPEKYPQGAYQQQNSIMAIGSGQLLGKGLGNDSFDSVKNGNYISEPHTDFIFAVAGEELGFVGSALVILLIFFITIEILLIAKRAKDVSGKLICVGMATLIGFQSFVNICVVTGLMPNTGLPLPFVSYGLTSLVTVYFGIGIVLNVGIQSKNNNGRLF</sequence>
<feature type="transmembrane region" description="Helical" evidence="6">
    <location>
        <begin position="41"/>
        <end position="60"/>
    </location>
</feature>
<evidence type="ECO:0000256" key="4">
    <source>
        <dbReference type="ARBA" id="ARBA00022989"/>
    </source>
</evidence>
<accession>A0A1G5RVY6</accession>
<organism evidence="7 8">
    <name type="scientific">Pseudobutyrivibrio xylanivorans</name>
    <dbReference type="NCBI Taxonomy" id="185007"/>
    <lineage>
        <taxon>Bacteria</taxon>
        <taxon>Bacillati</taxon>
        <taxon>Bacillota</taxon>
        <taxon>Clostridia</taxon>
        <taxon>Lachnospirales</taxon>
        <taxon>Lachnospiraceae</taxon>
        <taxon>Pseudobutyrivibrio</taxon>
    </lineage>
</organism>
<feature type="transmembrane region" description="Helical" evidence="6">
    <location>
        <begin position="67"/>
        <end position="84"/>
    </location>
</feature>
<keyword evidence="4 6" id="KW-1133">Transmembrane helix</keyword>
<protein>
    <submittedName>
        <fullName evidence="7">Rod shape determining protein RodA</fullName>
    </submittedName>
</protein>
<dbReference type="GO" id="GO:0015648">
    <property type="term" value="F:lipid-linked peptidoglycan transporter activity"/>
    <property type="evidence" value="ECO:0007669"/>
    <property type="project" value="TreeGrafter"/>
</dbReference>
<gene>
    <name evidence="7" type="ORF">SAMN02910350_01144</name>
</gene>
<dbReference type="GO" id="GO:0008360">
    <property type="term" value="P:regulation of cell shape"/>
    <property type="evidence" value="ECO:0007669"/>
    <property type="project" value="UniProtKB-KW"/>
</dbReference>
<evidence type="ECO:0000313" key="7">
    <source>
        <dbReference type="EMBL" id="SCZ78206.1"/>
    </source>
</evidence>
<evidence type="ECO:0000256" key="5">
    <source>
        <dbReference type="ARBA" id="ARBA00023136"/>
    </source>
</evidence>
<evidence type="ECO:0000313" key="8">
    <source>
        <dbReference type="Proteomes" id="UP000199428"/>
    </source>
</evidence>
<keyword evidence="2 6" id="KW-0812">Transmembrane</keyword>
<keyword evidence="3" id="KW-0133">Cell shape</keyword>
<dbReference type="InterPro" id="IPR001182">
    <property type="entry name" value="FtsW/RodA"/>
</dbReference>
<dbReference type="GO" id="GO:0005886">
    <property type="term" value="C:plasma membrane"/>
    <property type="evidence" value="ECO:0007669"/>
    <property type="project" value="TreeGrafter"/>
</dbReference>
<feature type="transmembrane region" description="Helical" evidence="6">
    <location>
        <begin position="175"/>
        <end position="194"/>
    </location>
</feature>
<dbReference type="RefSeq" id="WP_028247061.1">
    <property type="nucleotide sequence ID" value="NZ_FMWK01000005.1"/>
</dbReference>
<feature type="transmembrane region" description="Helical" evidence="6">
    <location>
        <begin position="305"/>
        <end position="329"/>
    </location>
</feature>
<dbReference type="EMBL" id="FMWK01000005">
    <property type="protein sequence ID" value="SCZ78206.1"/>
    <property type="molecule type" value="Genomic_DNA"/>
</dbReference>
<dbReference type="AlphaFoldDB" id="A0A1G5RVY6"/>
<comment type="subcellular location">
    <subcellularLocation>
        <location evidence="1">Membrane</location>
        <topology evidence="1">Multi-pass membrane protein</topology>
    </subcellularLocation>
</comment>
<dbReference type="Pfam" id="PF01098">
    <property type="entry name" value="FTSW_RODA_SPOVE"/>
    <property type="match status" value="1"/>
</dbReference>
<reference evidence="7 8" key="1">
    <citation type="submission" date="2016-10" db="EMBL/GenBank/DDBJ databases">
        <authorList>
            <person name="de Groot N.N."/>
        </authorList>
    </citation>
    <scope>NUCLEOTIDE SEQUENCE [LARGE SCALE GENOMIC DNA]</scope>
    <source>
        <strain evidence="7 8">DSM 10317</strain>
    </source>
</reference>
<proteinExistence type="predicted"/>
<name>A0A1G5RVY6_PSEXY</name>
<dbReference type="GO" id="GO:0051301">
    <property type="term" value="P:cell division"/>
    <property type="evidence" value="ECO:0007669"/>
    <property type="project" value="InterPro"/>
</dbReference>
<evidence type="ECO:0000256" key="2">
    <source>
        <dbReference type="ARBA" id="ARBA00022692"/>
    </source>
</evidence>
<evidence type="ECO:0000256" key="3">
    <source>
        <dbReference type="ARBA" id="ARBA00022960"/>
    </source>
</evidence>
<evidence type="ECO:0000256" key="6">
    <source>
        <dbReference type="SAM" id="Phobius"/>
    </source>
</evidence>
<evidence type="ECO:0000256" key="1">
    <source>
        <dbReference type="ARBA" id="ARBA00004141"/>
    </source>
</evidence>
<dbReference type="Proteomes" id="UP000199428">
    <property type="component" value="Unassembled WGS sequence"/>
</dbReference>
<feature type="transmembrane region" description="Helical" evidence="6">
    <location>
        <begin position="12"/>
        <end position="29"/>
    </location>
</feature>
<feature type="transmembrane region" description="Helical" evidence="6">
    <location>
        <begin position="151"/>
        <end position="168"/>
    </location>
</feature>
<keyword evidence="5 6" id="KW-0472">Membrane</keyword>
<feature type="transmembrane region" description="Helical" evidence="6">
    <location>
        <begin position="272"/>
        <end position="293"/>
    </location>
</feature>
<dbReference type="PANTHER" id="PTHR30474:SF1">
    <property type="entry name" value="PEPTIDOGLYCAN GLYCOSYLTRANSFERASE MRDB"/>
    <property type="match status" value="1"/>
</dbReference>
<dbReference type="GO" id="GO:0032153">
    <property type="term" value="C:cell division site"/>
    <property type="evidence" value="ECO:0007669"/>
    <property type="project" value="TreeGrafter"/>
</dbReference>
<feature type="transmembrane region" description="Helical" evidence="6">
    <location>
        <begin position="341"/>
        <end position="361"/>
    </location>
</feature>